<feature type="region of interest" description="Disordered" evidence="1">
    <location>
        <begin position="69"/>
        <end position="117"/>
    </location>
</feature>
<organism evidence="3 4">
    <name type="scientific">Tetracentron sinense</name>
    <name type="common">Spur-leaf</name>
    <dbReference type="NCBI Taxonomy" id="13715"/>
    <lineage>
        <taxon>Eukaryota</taxon>
        <taxon>Viridiplantae</taxon>
        <taxon>Streptophyta</taxon>
        <taxon>Embryophyta</taxon>
        <taxon>Tracheophyta</taxon>
        <taxon>Spermatophyta</taxon>
        <taxon>Magnoliopsida</taxon>
        <taxon>Trochodendrales</taxon>
        <taxon>Trochodendraceae</taxon>
        <taxon>Tetracentron</taxon>
    </lineage>
</organism>
<name>A0A835CYN7_TETSI</name>
<evidence type="ECO:0000313" key="3">
    <source>
        <dbReference type="EMBL" id="KAF8377037.1"/>
    </source>
</evidence>
<feature type="region of interest" description="Disordered" evidence="1">
    <location>
        <begin position="204"/>
        <end position="332"/>
    </location>
</feature>
<dbReference type="InterPro" id="IPR014876">
    <property type="entry name" value="DEK_C"/>
</dbReference>
<dbReference type="PROSITE" id="PS51998">
    <property type="entry name" value="DEK_C"/>
    <property type="match status" value="1"/>
</dbReference>
<feature type="compositionally biased region" description="Acidic residues" evidence="1">
    <location>
        <begin position="243"/>
        <end position="254"/>
    </location>
</feature>
<dbReference type="AlphaFoldDB" id="A0A835CYN7"/>
<evidence type="ECO:0000313" key="4">
    <source>
        <dbReference type="Proteomes" id="UP000655225"/>
    </source>
</evidence>
<dbReference type="InterPro" id="IPR037647">
    <property type="entry name" value="HIRIP3"/>
</dbReference>
<dbReference type="Proteomes" id="UP000655225">
    <property type="component" value="Unassembled WGS sequence"/>
</dbReference>
<keyword evidence="4" id="KW-1185">Reference proteome</keyword>
<comment type="caution">
    <text evidence="3">The sequence shown here is derived from an EMBL/GenBank/DDBJ whole genome shotgun (WGS) entry which is preliminary data.</text>
</comment>
<feature type="domain" description="DEK-C" evidence="2">
    <location>
        <begin position="146"/>
        <end position="206"/>
    </location>
</feature>
<sequence length="408" mass="45215">MEDAQDSKTLKKDMDKAPDIETEIKRAISLTLEGVRRLLEKDLGLKTNALDVHKRFIKQCLQECFDAAADENVSKNSGEDGEKYDCSGREETEKLPEGLQPEKEVKEPISVDEEKMEGSPVLGLLAGHKMTQHDTEETQGIENQEVPSEDTLKKAIKKRSSYFRANSEKLTLVGARRLLEEDLKLDKNSLDAHKKFITEQLDEVLKSPEVAKSANGVIKKRVKKTVHRKPPSKVSSEGSSDSLDSEDEKVDEDEVKPPKKISSKGNAQNSEGLKKRKRSAKETKNSSNKGNKAVEPMSEGSTDAEDGGDGSEDGHSQSSAEKLVKKKEVSTQAYGKHVEHLKSIIKSCAMSVPPTVYKRVKQAPESKRESYLIKELEAILGKEGLSTNPSEKVDSATFYVEDVEDESD</sequence>
<dbReference type="OrthoDB" id="514832at2759"/>
<dbReference type="GO" id="GO:0005634">
    <property type="term" value="C:nucleus"/>
    <property type="evidence" value="ECO:0007669"/>
    <property type="project" value="TreeGrafter"/>
</dbReference>
<feature type="compositionally biased region" description="Low complexity" evidence="1">
    <location>
        <begin position="232"/>
        <end position="242"/>
    </location>
</feature>
<accession>A0A835CYN7</accession>
<dbReference type="OMA" id="APTVYKK"/>
<dbReference type="PANTHER" id="PTHR15410">
    <property type="entry name" value="HIRA-INTERACTING PROTEIN 3"/>
    <property type="match status" value="1"/>
</dbReference>
<gene>
    <name evidence="3" type="ORF">HHK36_030409</name>
</gene>
<feature type="region of interest" description="Disordered" evidence="1">
    <location>
        <begin position="130"/>
        <end position="151"/>
    </location>
</feature>
<evidence type="ECO:0000259" key="2">
    <source>
        <dbReference type="PROSITE" id="PS51998"/>
    </source>
</evidence>
<feature type="compositionally biased region" description="Basic residues" evidence="1">
    <location>
        <begin position="218"/>
        <end position="231"/>
    </location>
</feature>
<dbReference type="PANTHER" id="PTHR15410:SF2">
    <property type="entry name" value="HIRA-INTERACTING PROTEIN 3"/>
    <property type="match status" value="1"/>
</dbReference>
<dbReference type="EMBL" id="JABCRI010000024">
    <property type="protein sequence ID" value="KAF8377037.1"/>
    <property type="molecule type" value="Genomic_DNA"/>
</dbReference>
<feature type="compositionally biased region" description="Acidic residues" evidence="1">
    <location>
        <begin position="302"/>
        <end position="311"/>
    </location>
</feature>
<proteinExistence type="predicted"/>
<evidence type="ECO:0000256" key="1">
    <source>
        <dbReference type="SAM" id="MobiDB-lite"/>
    </source>
</evidence>
<reference evidence="3 4" key="1">
    <citation type="submission" date="2020-04" db="EMBL/GenBank/DDBJ databases">
        <title>Plant Genome Project.</title>
        <authorList>
            <person name="Zhang R.-G."/>
        </authorList>
    </citation>
    <scope>NUCLEOTIDE SEQUENCE [LARGE SCALE GENOMIC DNA]</scope>
    <source>
        <strain evidence="3">YNK0</strain>
        <tissue evidence="3">Leaf</tissue>
    </source>
</reference>
<protein>
    <recommendedName>
        <fullName evidence="2">DEK-C domain-containing protein</fullName>
    </recommendedName>
</protein>
<feature type="compositionally biased region" description="Basic and acidic residues" evidence="1">
    <location>
        <begin position="77"/>
        <end position="117"/>
    </location>
</feature>